<dbReference type="InterPro" id="IPR011014">
    <property type="entry name" value="MscS_channel_TM-2"/>
</dbReference>
<dbReference type="InterPro" id="IPR011066">
    <property type="entry name" value="MscS_channel_C_sf"/>
</dbReference>
<dbReference type="RefSeq" id="WP_101178762.1">
    <property type="nucleotide sequence ID" value="NZ_PISE01000046.1"/>
</dbReference>
<evidence type="ECO:0000259" key="9">
    <source>
        <dbReference type="Pfam" id="PF00924"/>
    </source>
</evidence>
<dbReference type="Proteomes" id="UP000233375">
    <property type="component" value="Unassembled WGS sequence"/>
</dbReference>
<comment type="caution">
    <text evidence="12">The sequence shown here is derived from an EMBL/GenBank/DDBJ whole genome shotgun (WGS) entry which is preliminary data.</text>
</comment>
<dbReference type="SUPFAM" id="SSF82861">
    <property type="entry name" value="Mechanosensitive channel protein MscS (YggB), transmembrane region"/>
    <property type="match status" value="1"/>
</dbReference>
<name>A0A2N0YY76_9BACI</name>
<evidence type="ECO:0000313" key="13">
    <source>
        <dbReference type="Proteomes" id="UP000233375"/>
    </source>
</evidence>
<evidence type="ECO:0000259" key="11">
    <source>
        <dbReference type="Pfam" id="PF21088"/>
    </source>
</evidence>
<feature type="transmembrane region" description="Helical" evidence="8">
    <location>
        <begin position="72"/>
        <end position="93"/>
    </location>
</feature>
<evidence type="ECO:0000256" key="8">
    <source>
        <dbReference type="SAM" id="Phobius"/>
    </source>
</evidence>
<feature type="transmembrane region" description="Helical" evidence="8">
    <location>
        <begin position="99"/>
        <end position="130"/>
    </location>
</feature>
<organism evidence="12 13">
    <name type="scientific">Niallia nealsonii</name>
    <dbReference type="NCBI Taxonomy" id="115979"/>
    <lineage>
        <taxon>Bacteria</taxon>
        <taxon>Bacillati</taxon>
        <taxon>Bacillota</taxon>
        <taxon>Bacilli</taxon>
        <taxon>Bacillales</taxon>
        <taxon>Bacillaceae</taxon>
        <taxon>Niallia</taxon>
    </lineage>
</organism>
<keyword evidence="13" id="KW-1185">Reference proteome</keyword>
<evidence type="ECO:0000256" key="3">
    <source>
        <dbReference type="ARBA" id="ARBA00022475"/>
    </source>
</evidence>
<dbReference type="GO" id="GO:0005886">
    <property type="term" value="C:plasma membrane"/>
    <property type="evidence" value="ECO:0007669"/>
    <property type="project" value="UniProtKB-SubCell"/>
</dbReference>
<feature type="domain" description="Mechanosensitive ion channel MscS" evidence="9">
    <location>
        <begin position="118"/>
        <end position="182"/>
    </location>
</feature>
<gene>
    <name evidence="12" type="ORF">CWS01_18745</name>
</gene>
<dbReference type="InterPro" id="IPR049278">
    <property type="entry name" value="MS_channel_C"/>
</dbReference>
<dbReference type="InterPro" id="IPR023408">
    <property type="entry name" value="MscS_beta-dom_sf"/>
</dbReference>
<evidence type="ECO:0000256" key="1">
    <source>
        <dbReference type="ARBA" id="ARBA00004651"/>
    </source>
</evidence>
<evidence type="ECO:0000256" key="4">
    <source>
        <dbReference type="ARBA" id="ARBA00022692"/>
    </source>
</evidence>
<dbReference type="Pfam" id="PF21088">
    <property type="entry name" value="MS_channel_1st"/>
    <property type="match status" value="1"/>
</dbReference>
<evidence type="ECO:0000256" key="2">
    <source>
        <dbReference type="ARBA" id="ARBA00008017"/>
    </source>
</evidence>
<sequence length="283" mass="31040">MNRLKDISNYITAYDWQELLIKGGTVALKLVLIILIYILIKKMANSFIKKFFATFEKKHSISQGRAYTLESLALNFVSYLLLFILFVTILQTFGIKATAILAGAGIIGVAVGIGAQGLVSDIVTGFFLLLERQLDVGDSITIGEISGTVEQIGLRTTQLRSPDGTLNYLPNREITILSNHSRGDMQALVDVLISTDNNIAQTLEILQNVCDTIKINHAVITDGPNVVGVQSLGPATITIRIIAKTVNNEQWGIERLIRQEIKEALDKNRVKLPPASPILVAKE</sequence>
<dbReference type="Gene3D" id="1.10.287.1260">
    <property type="match status" value="1"/>
</dbReference>
<feature type="transmembrane region" description="Helical" evidence="8">
    <location>
        <begin position="20"/>
        <end position="40"/>
    </location>
</feature>
<reference evidence="12 13" key="1">
    <citation type="journal article" date="2003" name="Int. J. Syst. Evol. Microbiol.">
        <title>Bacillus nealsonii sp. nov., isolated from a spacecraft-assembly facility, whose spores are gamma-radiation resistant.</title>
        <authorList>
            <person name="Venkateswaran K."/>
            <person name="Kempf M."/>
            <person name="Chen F."/>
            <person name="Satomi M."/>
            <person name="Nicholson W."/>
            <person name="Kern R."/>
        </authorList>
    </citation>
    <scope>NUCLEOTIDE SEQUENCE [LARGE SCALE GENOMIC DNA]</scope>
    <source>
        <strain evidence="12 13">FO-92</strain>
    </source>
</reference>
<dbReference type="FunFam" id="2.30.30.60:FF:000001">
    <property type="entry name" value="MscS Mechanosensitive ion channel"/>
    <property type="match status" value="1"/>
</dbReference>
<dbReference type="Pfam" id="PF21082">
    <property type="entry name" value="MS_channel_3rd"/>
    <property type="match status" value="1"/>
</dbReference>
<comment type="function">
    <text evidence="7">May play a role in resistance to osmotic downshock.</text>
</comment>
<dbReference type="AlphaFoldDB" id="A0A2N0YY76"/>
<dbReference type="SUPFAM" id="SSF82689">
    <property type="entry name" value="Mechanosensitive channel protein MscS (YggB), C-terminal domain"/>
    <property type="match status" value="1"/>
</dbReference>
<keyword evidence="4 8" id="KW-0812">Transmembrane</keyword>
<dbReference type="Gene3D" id="3.30.70.100">
    <property type="match status" value="1"/>
</dbReference>
<keyword evidence="5 8" id="KW-1133">Transmembrane helix</keyword>
<feature type="domain" description="Mechanosensitive ion channel MscS C-terminal" evidence="10">
    <location>
        <begin position="190"/>
        <end position="271"/>
    </location>
</feature>
<dbReference type="InterPro" id="IPR006685">
    <property type="entry name" value="MscS_channel_2nd"/>
</dbReference>
<dbReference type="EMBL" id="PISE01000046">
    <property type="protein sequence ID" value="PKG22211.1"/>
    <property type="molecule type" value="Genomic_DNA"/>
</dbReference>
<dbReference type="InterPro" id="IPR010920">
    <property type="entry name" value="LSM_dom_sf"/>
</dbReference>
<dbReference type="OrthoDB" id="9809206at2"/>
<dbReference type="InterPro" id="IPR049142">
    <property type="entry name" value="MS_channel_1st"/>
</dbReference>
<keyword evidence="3" id="KW-1003">Cell membrane</keyword>
<accession>A0A2N0YY76</accession>
<dbReference type="Gene3D" id="2.30.30.60">
    <property type="match status" value="1"/>
</dbReference>
<protein>
    <submittedName>
        <fullName evidence="12">Mechanosensitive ion channel protein</fullName>
    </submittedName>
</protein>
<evidence type="ECO:0000313" key="12">
    <source>
        <dbReference type="EMBL" id="PKG22211.1"/>
    </source>
</evidence>
<evidence type="ECO:0000256" key="7">
    <source>
        <dbReference type="ARBA" id="ARBA00059688"/>
    </source>
</evidence>
<dbReference type="Pfam" id="PF00924">
    <property type="entry name" value="MS_channel_2nd"/>
    <property type="match status" value="1"/>
</dbReference>
<proteinExistence type="inferred from homology"/>
<dbReference type="GO" id="GO:0008381">
    <property type="term" value="F:mechanosensitive monoatomic ion channel activity"/>
    <property type="evidence" value="ECO:0007669"/>
    <property type="project" value="InterPro"/>
</dbReference>
<evidence type="ECO:0000256" key="6">
    <source>
        <dbReference type="ARBA" id="ARBA00023136"/>
    </source>
</evidence>
<evidence type="ECO:0000259" key="10">
    <source>
        <dbReference type="Pfam" id="PF21082"/>
    </source>
</evidence>
<feature type="domain" description="Mechanosensitive ion channel transmembrane helices 2/3" evidence="11">
    <location>
        <begin position="76"/>
        <end position="116"/>
    </location>
</feature>
<evidence type="ECO:0000256" key="5">
    <source>
        <dbReference type="ARBA" id="ARBA00022989"/>
    </source>
</evidence>
<comment type="subcellular location">
    <subcellularLocation>
        <location evidence="1">Cell membrane</location>
        <topology evidence="1">Multi-pass membrane protein</topology>
    </subcellularLocation>
</comment>
<dbReference type="SUPFAM" id="SSF50182">
    <property type="entry name" value="Sm-like ribonucleoproteins"/>
    <property type="match status" value="1"/>
</dbReference>
<keyword evidence="6 8" id="KW-0472">Membrane</keyword>
<dbReference type="PANTHER" id="PTHR30460">
    <property type="entry name" value="MODERATE CONDUCTANCE MECHANOSENSITIVE CHANNEL YBIO"/>
    <property type="match status" value="1"/>
</dbReference>
<comment type="similarity">
    <text evidence="2">Belongs to the MscS (TC 1.A.23) family.</text>
</comment>
<dbReference type="InterPro" id="IPR045276">
    <property type="entry name" value="YbiO_bact"/>
</dbReference>
<dbReference type="PANTHER" id="PTHR30460:SF0">
    <property type="entry name" value="MODERATE CONDUCTANCE MECHANOSENSITIVE CHANNEL YBIO"/>
    <property type="match status" value="1"/>
</dbReference>